<gene>
    <name evidence="1" type="ORF">BpHYR1_006558</name>
</gene>
<name>A0A3M7SZ79_BRAPC</name>
<sequence>MINSYLFTRKYDIQTNRLIIGRKYMPSFLIISNLAIEDHSYDKQRHAKKILFDYFERYSDENIEKDEKQTSQSLTRVSFRKNGRKNYKYIYK</sequence>
<keyword evidence="2" id="KW-1185">Reference proteome</keyword>
<evidence type="ECO:0000313" key="1">
    <source>
        <dbReference type="EMBL" id="RNA41101.1"/>
    </source>
</evidence>
<evidence type="ECO:0000313" key="2">
    <source>
        <dbReference type="Proteomes" id="UP000276133"/>
    </source>
</evidence>
<dbReference type="AlphaFoldDB" id="A0A3M7SZ79"/>
<dbReference type="Proteomes" id="UP000276133">
    <property type="component" value="Unassembled WGS sequence"/>
</dbReference>
<accession>A0A3M7SZ79</accession>
<dbReference type="EMBL" id="REGN01000559">
    <property type="protein sequence ID" value="RNA41101.1"/>
    <property type="molecule type" value="Genomic_DNA"/>
</dbReference>
<proteinExistence type="predicted"/>
<reference evidence="1 2" key="1">
    <citation type="journal article" date="2018" name="Sci. Rep.">
        <title>Genomic signatures of local adaptation to the degree of environmental predictability in rotifers.</title>
        <authorList>
            <person name="Franch-Gras L."/>
            <person name="Hahn C."/>
            <person name="Garcia-Roger E.M."/>
            <person name="Carmona M.J."/>
            <person name="Serra M."/>
            <person name="Gomez A."/>
        </authorList>
    </citation>
    <scope>NUCLEOTIDE SEQUENCE [LARGE SCALE GENOMIC DNA]</scope>
    <source>
        <strain evidence="1">HYR1</strain>
    </source>
</reference>
<comment type="caution">
    <text evidence="1">The sequence shown here is derived from an EMBL/GenBank/DDBJ whole genome shotgun (WGS) entry which is preliminary data.</text>
</comment>
<protein>
    <submittedName>
        <fullName evidence="1">Uncharacterized protein</fullName>
    </submittedName>
</protein>
<organism evidence="1 2">
    <name type="scientific">Brachionus plicatilis</name>
    <name type="common">Marine rotifer</name>
    <name type="synonym">Brachionus muelleri</name>
    <dbReference type="NCBI Taxonomy" id="10195"/>
    <lineage>
        <taxon>Eukaryota</taxon>
        <taxon>Metazoa</taxon>
        <taxon>Spiralia</taxon>
        <taxon>Gnathifera</taxon>
        <taxon>Rotifera</taxon>
        <taxon>Eurotatoria</taxon>
        <taxon>Monogononta</taxon>
        <taxon>Pseudotrocha</taxon>
        <taxon>Ploima</taxon>
        <taxon>Brachionidae</taxon>
        <taxon>Brachionus</taxon>
    </lineage>
</organism>